<dbReference type="InterPro" id="IPR036525">
    <property type="entry name" value="Tubulin/FtsZ_GTPase_sf"/>
</dbReference>
<organism evidence="1 4">
    <name type="scientific">Bacteroides acidifaciens</name>
    <dbReference type="NCBI Taxonomy" id="85831"/>
    <lineage>
        <taxon>Bacteria</taxon>
        <taxon>Pseudomonadati</taxon>
        <taxon>Bacteroidota</taxon>
        <taxon>Bacteroidia</taxon>
        <taxon>Bacteroidales</taxon>
        <taxon>Bacteroidaceae</taxon>
        <taxon>Bacteroides</taxon>
    </lineage>
</organism>
<keyword evidence="1" id="KW-0132">Cell division</keyword>
<dbReference type="Proteomes" id="UP000491181">
    <property type="component" value="Unassembled WGS sequence"/>
</dbReference>
<accession>A0A7J0A1H4</accession>
<comment type="caution">
    <text evidence="1">The sequence shown here is derived from an EMBL/GenBank/DDBJ whole genome shotgun (WGS) entry which is preliminary data.</text>
</comment>
<evidence type="ECO:0000313" key="3">
    <source>
        <dbReference type="Proteomes" id="UP000298073"/>
    </source>
</evidence>
<dbReference type="InterPro" id="IPR003008">
    <property type="entry name" value="Tubulin_FtsZ_GTPase"/>
</dbReference>
<reference evidence="1 4" key="2">
    <citation type="journal article" date="2020" name="Microbiome">
        <title>Single-cell genomics of uncultured bacteria reveals dietary fiber responders in the mouse gut microbiota.</title>
        <authorList>
            <person name="Chijiiwa R."/>
            <person name="Hosokawa M."/>
            <person name="Kogawa M."/>
            <person name="Nishikawa Y."/>
            <person name="Ide K."/>
            <person name="Sakanashi C."/>
            <person name="Takahashi K."/>
            <person name="Takeyama H."/>
        </authorList>
    </citation>
    <scope>NUCLEOTIDE SEQUENCE [LARGE SCALE GENOMIC DNA]</scope>
    <source>
        <strain evidence="1">IMSAGC_001</strain>
    </source>
</reference>
<evidence type="ECO:0000313" key="1">
    <source>
        <dbReference type="EMBL" id="GFH86127.1"/>
    </source>
</evidence>
<evidence type="ECO:0000313" key="4">
    <source>
        <dbReference type="Proteomes" id="UP000491181"/>
    </source>
</evidence>
<dbReference type="EMBL" id="BLLS01000030">
    <property type="protein sequence ID" value="GFH86127.1"/>
    <property type="molecule type" value="Genomic_DNA"/>
</dbReference>
<dbReference type="GO" id="GO:0051301">
    <property type="term" value="P:cell division"/>
    <property type="evidence" value="ECO:0007669"/>
    <property type="project" value="UniProtKB-KW"/>
</dbReference>
<dbReference type="Proteomes" id="UP000298073">
    <property type="component" value="Unassembled WGS sequence"/>
</dbReference>
<reference evidence="2 3" key="1">
    <citation type="submission" date="2019-03" db="EMBL/GenBank/DDBJ databases">
        <title>Diversity of the mouse oral microbiome.</title>
        <authorList>
            <person name="Joseph S."/>
            <person name="Aduse-Opoku J."/>
            <person name="Curtis M."/>
            <person name="Wade W."/>
            <person name="Hashim A."/>
        </authorList>
    </citation>
    <scope>NUCLEOTIDE SEQUENCE [LARGE SCALE GENOMIC DNA]</scope>
    <source>
        <strain evidence="2 3">P2318</strain>
    </source>
</reference>
<dbReference type="GO" id="GO:0005525">
    <property type="term" value="F:GTP binding"/>
    <property type="evidence" value="ECO:0007669"/>
    <property type="project" value="InterPro"/>
</dbReference>
<dbReference type="EMBL" id="SPPV01000004">
    <property type="protein sequence ID" value="TFU51877.1"/>
    <property type="molecule type" value="Genomic_DNA"/>
</dbReference>
<dbReference type="OrthoDB" id="9998139at2"/>
<keyword evidence="1" id="KW-0131">Cell cycle</keyword>
<dbReference type="AlphaFoldDB" id="A0A7J0A1H4"/>
<gene>
    <name evidence="1" type="primary">ftsZ_2</name>
    <name evidence="2" type="ORF">E4T97_03400</name>
    <name evidence="1" type="ORF">IMSAGC001_01533</name>
</gene>
<protein>
    <submittedName>
        <fullName evidence="1">Cell division protein FtsZ</fullName>
    </submittedName>
</protein>
<sequence length="228" mass="25249">MSVTIISVGNGGFNVATNIIKAGIFPEHQLVVVDAEKEDLERHAEEADKSILFEKFGRGKVKSALTGLVDEVLDRTADTIIVCTTLGGKTGTKYAPLISLNAILRGKFVCNVFSMPYKFEGTAKNNLASTAWQLMMCTANLTFQQYNDGLEHVENLMMGEMDKPLVDTISNTLSCHTVQELSQMNNKQLMDLIPKEYQLQGIPLIRIVGDAYLKITEAERKQLFDDLA</sequence>
<dbReference type="PRINTS" id="PR00423">
    <property type="entry name" value="CELLDVISFTSZ"/>
</dbReference>
<dbReference type="RefSeq" id="WP_135035764.1">
    <property type="nucleotide sequence ID" value="NZ_BLLS01000030.1"/>
</dbReference>
<name>A0A7J0A1H4_9BACE</name>
<dbReference type="SUPFAM" id="SSF52490">
    <property type="entry name" value="Tubulin nucleotide-binding domain-like"/>
    <property type="match status" value="1"/>
</dbReference>
<evidence type="ECO:0000313" key="2">
    <source>
        <dbReference type="EMBL" id="TFU51877.1"/>
    </source>
</evidence>
<proteinExistence type="predicted"/>
<dbReference type="Gene3D" id="3.40.50.1440">
    <property type="entry name" value="Tubulin/FtsZ, GTPase domain"/>
    <property type="match status" value="1"/>
</dbReference>